<dbReference type="AlphaFoldDB" id="A0A8W8MG52"/>
<feature type="region of interest" description="Disordered" evidence="1">
    <location>
        <begin position="1"/>
        <end position="22"/>
    </location>
</feature>
<evidence type="ECO:0000313" key="3">
    <source>
        <dbReference type="Proteomes" id="UP000005408"/>
    </source>
</evidence>
<sequence length="183" mass="20649">MNNRVRASAQNPIADLNDSDEAEFNSDKVHVVTVEPMNEDEDENVPAETLSPSKGKSSIVPDEEEQLPYWPDIIAPTPEKECFEETEEPLHRPTRVKRRIVSLSSDEDVDTEDVSYRPSVESEEEANTTAPEVNIGNYTPRKRDQGFPYYGRKVKKGNGAPCEYASGLKQKLQETWFYDVPAG</sequence>
<organism evidence="2 3">
    <name type="scientific">Magallana gigas</name>
    <name type="common">Pacific oyster</name>
    <name type="synonym">Crassostrea gigas</name>
    <dbReference type="NCBI Taxonomy" id="29159"/>
    <lineage>
        <taxon>Eukaryota</taxon>
        <taxon>Metazoa</taxon>
        <taxon>Spiralia</taxon>
        <taxon>Lophotrochozoa</taxon>
        <taxon>Mollusca</taxon>
        <taxon>Bivalvia</taxon>
        <taxon>Autobranchia</taxon>
        <taxon>Pteriomorphia</taxon>
        <taxon>Ostreida</taxon>
        <taxon>Ostreoidea</taxon>
        <taxon>Ostreidae</taxon>
        <taxon>Magallana</taxon>
    </lineage>
</organism>
<accession>A0A8W8MG52</accession>
<name>A0A8W8MG52_MAGGI</name>
<dbReference type="Proteomes" id="UP000005408">
    <property type="component" value="Unassembled WGS sequence"/>
</dbReference>
<evidence type="ECO:0000256" key="1">
    <source>
        <dbReference type="SAM" id="MobiDB-lite"/>
    </source>
</evidence>
<feature type="region of interest" description="Disordered" evidence="1">
    <location>
        <begin position="35"/>
        <end position="69"/>
    </location>
</feature>
<reference evidence="2" key="1">
    <citation type="submission" date="2022-08" db="UniProtKB">
        <authorList>
            <consortium name="EnsemblMetazoa"/>
        </authorList>
    </citation>
    <scope>IDENTIFICATION</scope>
    <source>
        <strain evidence="2">05x7-T-G4-1.051#20</strain>
    </source>
</reference>
<feature type="compositionally biased region" description="Polar residues" evidence="1">
    <location>
        <begin position="1"/>
        <end position="11"/>
    </location>
</feature>
<evidence type="ECO:0000313" key="2">
    <source>
        <dbReference type="EnsemblMetazoa" id="G32878.1:cds"/>
    </source>
</evidence>
<protein>
    <submittedName>
        <fullName evidence="2">Uncharacterized protein</fullName>
    </submittedName>
</protein>
<proteinExistence type="predicted"/>
<feature type="region of interest" description="Disordered" evidence="1">
    <location>
        <begin position="102"/>
        <end position="152"/>
    </location>
</feature>
<dbReference type="EnsemblMetazoa" id="G32878.1">
    <property type="protein sequence ID" value="G32878.1:cds"/>
    <property type="gene ID" value="G32878"/>
</dbReference>
<keyword evidence="3" id="KW-1185">Reference proteome</keyword>